<proteinExistence type="predicted"/>
<gene>
    <name evidence="1" type="ORF">BS78_K035500</name>
</gene>
<dbReference type="AlphaFoldDB" id="A0A9W8CG16"/>
<evidence type="ECO:0000313" key="1">
    <source>
        <dbReference type="EMBL" id="KAJ1256407.1"/>
    </source>
</evidence>
<name>A0A9W8CG16_9POAL</name>
<dbReference type="Proteomes" id="UP001164776">
    <property type="component" value="Unassembled WGS sequence"/>
</dbReference>
<keyword evidence="2" id="KW-1185">Reference proteome</keyword>
<dbReference type="PANTHER" id="PTHR33018">
    <property type="entry name" value="OS10G0338966 PROTEIN-RELATED"/>
    <property type="match status" value="1"/>
</dbReference>
<protein>
    <submittedName>
        <fullName evidence="1">Uncharacterized protein</fullName>
    </submittedName>
</protein>
<comment type="caution">
    <text evidence="1">The sequence shown here is derived from an EMBL/GenBank/DDBJ whole genome shotgun (WGS) entry which is preliminary data.</text>
</comment>
<sequence length="352" mass="40292">MSKRKGGRREKNKLLETVYIVNEVGVAGEPLEPFFVRAKFRNIVGVVARTWMEPTWLDWRKMPNAWKGLLWDELKKVFQFPHGSDEKAKSYALKTYLNNKYVKNNLTPFEKYGKITQAQWDEIMRQKTIDEAKELSKANTTQAKRDMHKPYLGPGGEDAIAKGLPDPYEGLKECMFHWCKAREFKVARGQKDLAKPETKAVVSRIRSLAELQKAGKFVPDREKDCLTLNWKEGFTEDRAKYKKHGRYKQEMRQTAEEVYTKKLRDLVESSIPVLARQGLIVAQAPPSADLEGHAVDTITFPTPCELRIPLGIHGRTKEVVRSLAILGSGLFHGTPILPNYARVHIHSVEPKH</sequence>
<reference evidence="1 2" key="1">
    <citation type="submission" date="2022-10" db="EMBL/GenBank/DDBJ databases">
        <title>WGS assembly of Paspalum vaginatum 540-79.</title>
        <authorList>
            <person name="Sun G."/>
            <person name="Wase N."/>
            <person name="Shu S."/>
            <person name="Jenkins J."/>
            <person name="Zhou B."/>
            <person name="Torres-Rodriguez J."/>
            <person name="Chen C."/>
            <person name="Sandor L."/>
            <person name="Plott C."/>
            <person name="Yoshinga Y."/>
            <person name="Daum C."/>
            <person name="Qi P."/>
            <person name="Barry K."/>
            <person name="Lipzen A."/>
            <person name="Berry L."/>
            <person name="Pedersen C."/>
            <person name="Gottilla T."/>
            <person name="Foltz A."/>
            <person name="Yu H."/>
            <person name="O'Malley R."/>
            <person name="Zhang C."/>
            <person name="Devos K."/>
            <person name="Sigmon B."/>
            <person name="Yu B."/>
            <person name="Obata T."/>
            <person name="Schmutz J."/>
            <person name="Schnable J."/>
        </authorList>
    </citation>
    <scope>NUCLEOTIDE SEQUENCE [LARGE SCALE GENOMIC DNA]</scope>
    <source>
        <strain evidence="2">cv. 540-79</strain>
    </source>
</reference>
<evidence type="ECO:0000313" key="2">
    <source>
        <dbReference type="Proteomes" id="UP001164776"/>
    </source>
</evidence>
<organism evidence="1 2">
    <name type="scientific">Paspalum vaginatum</name>
    <name type="common">seashore paspalum</name>
    <dbReference type="NCBI Taxonomy" id="158149"/>
    <lineage>
        <taxon>Eukaryota</taxon>
        <taxon>Viridiplantae</taxon>
        <taxon>Streptophyta</taxon>
        <taxon>Embryophyta</taxon>
        <taxon>Tracheophyta</taxon>
        <taxon>Spermatophyta</taxon>
        <taxon>Magnoliopsida</taxon>
        <taxon>Liliopsida</taxon>
        <taxon>Poales</taxon>
        <taxon>Poaceae</taxon>
        <taxon>PACMAD clade</taxon>
        <taxon>Panicoideae</taxon>
        <taxon>Andropogonodae</taxon>
        <taxon>Paspaleae</taxon>
        <taxon>Paspalinae</taxon>
        <taxon>Paspalum</taxon>
    </lineage>
</organism>
<dbReference type="OrthoDB" id="1911146at2759"/>
<dbReference type="PANTHER" id="PTHR33018:SF19">
    <property type="entry name" value="OS12G0558775 PROTEIN"/>
    <property type="match status" value="1"/>
</dbReference>
<dbReference type="EMBL" id="MU629520">
    <property type="protein sequence ID" value="KAJ1256407.1"/>
    <property type="molecule type" value="Genomic_DNA"/>
</dbReference>
<accession>A0A9W8CG16</accession>